<keyword evidence="11" id="KW-1185">Reference proteome</keyword>
<evidence type="ECO:0000256" key="5">
    <source>
        <dbReference type="ARBA" id="ARBA00050510"/>
    </source>
</evidence>
<dbReference type="EMBL" id="JACIDS010000004">
    <property type="protein sequence ID" value="MBB3932143.1"/>
    <property type="molecule type" value="Genomic_DNA"/>
</dbReference>
<comment type="catalytic activity">
    <reaction evidence="5">
        <text>L-rhamnofuranose + NADP(+) = L-rhamnono-1,4-lactone + NADPH + H(+)</text>
        <dbReference type="Rhea" id="RHEA:42668"/>
        <dbReference type="ChEBI" id="CHEBI:15378"/>
        <dbReference type="ChEBI" id="CHEBI:16935"/>
        <dbReference type="ChEBI" id="CHEBI:17937"/>
        <dbReference type="ChEBI" id="CHEBI:57783"/>
        <dbReference type="ChEBI" id="CHEBI:58349"/>
        <dbReference type="EC" id="1.1.1.378"/>
    </reaction>
    <physiologicalReaction direction="left-to-right" evidence="5">
        <dbReference type="Rhea" id="RHEA:42669"/>
    </physiologicalReaction>
</comment>
<dbReference type="Gene3D" id="3.40.50.720">
    <property type="entry name" value="NAD(P)-binding Rossmann-like Domain"/>
    <property type="match status" value="1"/>
</dbReference>
<dbReference type="GO" id="GO:0048038">
    <property type="term" value="F:quinone binding"/>
    <property type="evidence" value="ECO:0007669"/>
    <property type="project" value="TreeGrafter"/>
</dbReference>
<evidence type="ECO:0000313" key="11">
    <source>
        <dbReference type="Proteomes" id="UP000553963"/>
    </source>
</evidence>
<dbReference type="PANTHER" id="PTHR42760">
    <property type="entry name" value="SHORT-CHAIN DEHYDROGENASES/REDUCTASES FAMILY MEMBER"/>
    <property type="match status" value="1"/>
</dbReference>
<dbReference type="Proteomes" id="UP000553963">
    <property type="component" value="Unassembled WGS sequence"/>
</dbReference>
<evidence type="ECO:0000256" key="7">
    <source>
        <dbReference type="ARBA" id="ARBA00060619"/>
    </source>
</evidence>
<dbReference type="InterPro" id="IPR036291">
    <property type="entry name" value="NAD(P)-bd_dom_sf"/>
</dbReference>
<comment type="catalytic activity">
    <reaction evidence="6">
        <text>L-rhamnofuranose + NAD(+) = L-rhamnono-1,4-lactone + NADH + H(+)</text>
        <dbReference type="Rhea" id="RHEA:12649"/>
        <dbReference type="ChEBI" id="CHEBI:15378"/>
        <dbReference type="ChEBI" id="CHEBI:16935"/>
        <dbReference type="ChEBI" id="CHEBI:17937"/>
        <dbReference type="ChEBI" id="CHEBI:57540"/>
        <dbReference type="ChEBI" id="CHEBI:57945"/>
        <dbReference type="EC" id="1.1.1.378"/>
    </reaction>
    <physiologicalReaction direction="left-to-right" evidence="6">
        <dbReference type="Rhea" id="RHEA:12650"/>
    </physiologicalReaction>
</comment>
<comment type="pathway">
    <text evidence="7">Carbohydrate degradation; L-rhamnose degradation.</text>
</comment>
<evidence type="ECO:0000256" key="9">
    <source>
        <dbReference type="ARBA" id="ARBA00068170"/>
    </source>
</evidence>
<evidence type="ECO:0000256" key="4">
    <source>
        <dbReference type="ARBA" id="ARBA00023308"/>
    </source>
</evidence>
<reference evidence="10 11" key="1">
    <citation type="submission" date="2020-08" db="EMBL/GenBank/DDBJ databases">
        <title>Genomic Encyclopedia of Type Strains, Phase IV (KMG-IV): sequencing the most valuable type-strain genomes for metagenomic binning, comparative biology and taxonomic classification.</title>
        <authorList>
            <person name="Goeker M."/>
        </authorList>
    </citation>
    <scope>NUCLEOTIDE SEQUENCE [LARGE SCALE GENOMIC DNA]</scope>
    <source>
        <strain evidence="10 11">DSM 25966</strain>
    </source>
</reference>
<evidence type="ECO:0000256" key="6">
    <source>
        <dbReference type="ARBA" id="ARBA00052619"/>
    </source>
</evidence>
<keyword evidence="4" id="KW-0684">Rhamnose metabolism</keyword>
<comment type="similarity">
    <text evidence="1">Belongs to the short-chain dehydrogenases/reductases (SDR) family.</text>
</comment>
<gene>
    <name evidence="10" type="ORF">GGR25_003201</name>
</gene>
<dbReference type="SUPFAM" id="SSF51735">
    <property type="entry name" value="NAD(P)-binding Rossmann-fold domains"/>
    <property type="match status" value="1"/>
</dbReference>
<dbReference type="PRINTS" id="PR00080">
    <property type="entry name" value="SDRFAMILY"/>
</dbReference>
<dbReference type="GO" id="GO:0006633">
    <property type="term" value="P:fatty acid biosynthetic process"/>
    <property type="evidence" value="ECO:0007669"/>
    <property type="project" value="TreeGrafter"/>
</dbReference>
<comment type="caution">
    <text evidence="10">The sequence shown here is derived from an EMBL/GenBank/DDBJ whole genome shotgun (WGS) entry which is preliminary data.</text>
</comment>
<organism evidence="10 11">
    <name type="scientific">Kaistia hirudinis</name>
    <dbReference type="NCBI Taxonomy" id="1293440"/>
    <lineage>
        <taxon>Bacteria</taxon>
        <taxon>Pseudomonadati</taxon>
        <taxon>Pseudomonadota</taxon>
        <taxon>Alphaproteobacteria</taxon>
        <taxon>Hyphomicrobiales</taxon>
        <taxon>Kaistiaceae</taxon>
        <taxon>Kaistia</taxon>
    </lineage>
</organism>
<dbReference type="GO" id="GO:0016616">
    <property type="term" value="F:oxidoreductase activity, acting on the CH-OH group of donors, NAD or NADP as acceptor"/>
    <property type="evidence" value="ECO:0007669"/>
    <property type="project" value="TreeGrafter"/>
</dbReference>
<dbReference type="FunFam" id="3.40.50.720:FF:000417">
    <property type="entry name" value="Glucose 1-dehydrogenase, putative"/>
    <property type="match status" value="1"/>
</dbReference>
<dbReference type="AlphaFoldDB" id="A0A840ASB2"/>
<dbReference type="EC" id="1.1.1.378" evidence="8"/>
<evidence type="ECO:0000256" key="8">
    <source>
        <dbReference type="ARBA" id="ARBA00067020"/>
    </source>
</evidence>
<sequence>MLLEGKVAIVTGASRGIGRATAVELARHGASVVLNQFAAADGGSAAGEEAYAEVRAVGGEAVLVDGDVADPATGERLVEAAVAHFGRLDIHVSNAGICPFHAFLDMPVDLFRKVVDVNLEGAYFTTQAAARQMVKQGEGGAIVAVSSISALVGGGMQTHYTPTKAGVHSLMQSVAIALGPHGIRCNSVMPGAILTDINRDDLTPDKLDHFGQRIPLGRIGEPVDVARCVVFLASGLAGYVTGASLLVDGGMFVNLQ</sequence>
<name>A0A840ASB2_9HYPH</name>
<dbReference type="InterPro" id="IPR002347">
    <property type="entry name" value="SDR_fam"/>
</dbReference>
<keyword evidence="3 10" id="KW-0560">Oxidoreductase</keyword>
<evidence type="ECO:0000256" key="3">
    <source>
        <dbReference type="ARBA" id="ARBA00023002"/>
    </source>
</evidence>
<proteinExistence type="inferred from homology"/>
<keyword evidence="2" id="KW-0521">NADP</keyword>
<dbReference type="RefSeq" id="WP_183399805.1">
    <property type="nucleotide sequence ID" value="NZ_JACIDS010000004.1"/>
</dbReference>
<protein>
    <recommendedName>
        <fullName evidence="9">L-rhamnose 1-dehydrogenase (NAD(P)(+))</fullName>
        <ecNumber evidence="8">1.1.1.378</ecNumber>
    </recommendedName>
</protein>
<evidence type="ECO:0000256" key="1">
    <source>
        <dbReference type="ARBA" id="ARBA00006484"/>
    </source>
</evidence>
<evidence type="ECO:0000256" key="2">
    <source>
        <dbReference type="ARBA" id="ARBA00022857"/>
    </source>
</evidence>
<evidence type="ECO:0000313" key="10">
    <source>
        <dbReference type="EMBL" id="MBB3932143.1"/>
    </source>
</evidence>
<dbReference type="Pfam" id="PF13561">
    <property type="entry name" value="adh_short_C2"/>
    <property type="match status" value="1"/>
</dbReference>
<dbReference type="PANTHER" id="PTHR42760:SF83">
    <property type="entry name" value="(3R)-3-HYDROXYACYL-COA DEHYDROGENASE"/>
    <property type="match status" value="1"/>
</dbReference>
<dbReference type="PRINTS" id="PR00081">
    <property type="entry name" value="GDHRDH"/>
</dbReference>
<accession>A0A840ASB2</accession>
<dbReference type="NCBIfam" id="NF005559">
    <property type="entry name" value="PRK07231.1"/>
    <property type="match status" value="1"/>
</dbReference>
<dbReference type="GO" id="GO:0019301">
    <property type="term" value="P:rhamnose catabolic process"/>
    <property type="evidence" value="ECO:0007669"/>
    <property type="project" value="UniProtKB-ARBA"/>
</dbReference>